<evidence type="ECO:0000313" key="2">
    <source>
        <dbReference type="Proteomes" id="UP001234880"/>
    </source>
</evidence>
<name>A0ABT9KT24_9ACTN</name>
<gene>
    <name evidence="1" type="ORF">JOF35_003853</name>
</gene>
<keyword evidence="2" id="KW-1185">Reference proteome</keyword>
<dbReference type="RefSeq" id="WP_307110862.1">
    <property type="nucleotide sequence ID" value="NZ_JAURUE010000001.1"/>
</dbReference>
<protein>
    <submittedName>
        <fullName evidence="1">Uncharacterized protein</fullName>
    </submittedName>
</protein>
<evidence type="ECO:0000313" key="1">
    <source>
        <dbReference type="EMBL" id="MDP9611576.1"/>
    </source>
</evidence>
<dbReference type="EMBL" id="JAURUE010000001">
    <property type="protein sequence ID" value="MDP9611576.1"/>
    <property type="molecule type" value="Genomic_DNA"/>
</dbReference>
<organism evidence="1 2">
    <name type="scientific">Streptomyces demainii</name>
    <dbReference type="NCBI Taxonomy" id="588122"/>
    <lineage>
        <taxon>Bacteria</taxon>
        <taxon>Bacillati</taxon>
        <taxon>Actinomycetota</taxon>
        <taxon>Actinomycetes</taxon>
        <taxon>Kitasatosporales</taxon>
        <taxon>Streptomycetaceae</taxon>
        <taxon>Streptomyces</taxon>
    </lineage>
</organism>
<sequence length="59" mass="6613">MQDGDAIPADAAGEWLKKHIVDDPETRIDITWHPADRDDAAYRKLLRILFATRPGDLAA</sequence>
<accession>A0ABT9KT24</accession>
<proteinExistence type="predicted"/>
<comment type="caution">
    <text evidence="1">The sequence shown here is derived from an EMBL/GenBank/DDBJ whole genome shotgun (WGS) entry which is preliminary data.</text>
</comment>
<dbReference type="Proteomes" id="UP001234880">
    <property type="component" value="Unassembled WGS sequence"/>
</dbReference>
<reference evidence="1 2" key="1">
    <citation type="submission" date="2023-07" db="EMBL/GenBank/DDBJ databases">
        <title>Sequencing the genomes of 1000 actinobacteria strains.</title>
        <authorList>
            <person name="Klenk H.-P."/>
        </authorList>
    </citation>
    <scope>NUCLEOTIDE SEQUENCE [LARGE SCALE GENOMIC DNA]</scope>
    <source>
        <strain evidence="1 2">DSM 41600</strain>
    </source>
</reference>